<organism evidence="3 4">
    <name type="scientific">Lottia gigantea</name>
    <name type="common">Giant owl limpet</name>
    <dbReference type="NCBI Taxonomy" id="225164"/>
    <lineage>
        <taxon>Eukaryota</taxon>
        <taxon>Metazoa</taxon>
        <taxon>Spiralia</taxon>
        <taxon>Lophotrochozoa</taxon>
        <taxon>Mollusca</taxon>
        <taxon>Gastropoda</taxon>
        <taxon>Patellogastropoda</taxon>
        <taxon>Lottioidea</taxon>
        <taxon>Lottiidae</taxon>
        <taxon>Lottia</taxon>
    </lineage>
</organism>
<dbReference type="EMBL" id="KB200814">
    <property type="protein sequence ID" value="ESP00219.1"/>
    <property type="molecule type" value="Genomic_DNA"/>
</dbReference>
<feature type="coiled-coil region" evidence="1">
    <location>
        <begin position="308"/>
        <end position="354"/>
    </location>
</feature>
<feature type="region of interest" description="Disordered" evidence="2">
    <location>
        <begin position="387"/>
        <end position="408"/>
    </location>
</feature>
<evidence type="ECO:0008006" key="5">
    <source>
        <dbReference type="Google" id="ProtNLM"/>
    </source>
</evidence>
<dbReference type="RefSeq" id="XP_009049104.1">
    <property type="nucleotide sequence ID" value="XM_009050856.1"/>
</dbReference>
<dbReference type="HOGENOM" id="CLU_056251_0_0_1"/>
<evidence type="ECO:0000256" key="2">
    <source>
        <dbReference type="SAM" id="MobiDB-lite"/>
    </source>
</evidence>
<dbReference type="OrthoDB" id="10266334at2759"/>
<dbReference type="CTD" id="20250823"/>
<dbReference type="GeneID" id="20250823"/>
<evidence type="ECO:0000313" key="3">
    <source>
        <dbReference type="EMBL" id="ESP00219.1"/>
    </source>
</evidence>
<dbReference type="Proteomes" id="UP000030746">
    <property type="component" value="Unassembled WGS sequence"/>
</dbReference>
<reference evidence="3 4" key="1">
    <citation type="journal article" date="2013" name="Nature">
        <title>Insights into bilaterian evolution from three spiralian genomes.</title>
        <authorList>
            <person name="Simakov O."/>
            <person name="Marletaz F."/>
            <person name="Cho S.J."/>
            <person name="Edsinger-Gonzales E."/>
            <person name="Havlak P."/>
            <person name="Hellsten U."/>
            <person name="Kuo D.H."/>
            <person name="Larsson T."/>
            <person name="Lv J."/>
            <person name="Arendt D."/>
            <person name="Savage R."/>
            <person name="Osoegawa K."/>
            <person name="de Jong P."/>
            <person name="Grimwood J."/>
            <person name="Chapman J.A."/>
            <person name="Shapiro H."/>
            <person name="Aerts A."/>
            <person name="Otillar R.P."/>
            <person name="Terry A.Y."/>
            <person name="Boore J.L."/>
            <person name="Grigoriev I.V."/>
            <person name="Lindberg D.R."/>
            <person name="Seaver E.C."/>
            <person name="Weisblat D.A."/>
            <person name="Putnam N.H."/>
            <person name="Rokhsar D.S."/>
        </authorList>
    </citation>
    <scope>NUCLEOTIDE SEQUENCE [LARGE SCALE GENOMIC DNA]</scope>
</reference>
<sequence length="408" mass="47489">MKFKTVREGEQALVYNHLGQSELIVGPQRVFLYRKRFEQLVKFTAEPNEYLVLKTLDGTIKHKKGPCEVFSNPQVYERVYKQKATKVDSNHIVIVYKRQKEGGVDRRIIQGPCLFVPQAEEWLHEFKWHGSDPENKARLIAKGSVFSQLQNIPGHFYYDVREVRTIDDTMIIVKLMLFYELEDIIKMLESSHDPIADMMNAVCSDVIAFAGKLNFEQFVNQTASLSDLKSYSQLLQRAEKIGFNIQKVVFRGYHSSDRLQEMQNNAIESRTKLRLDGEIQQQEQLLIDFKLKKQQSRSHLKNEIDKMRQDHKHKLDALKQSHEQKLRELKTVQNIQLESENTRAKIEMKDLEDKQEIQYLSSLHSLNVNLTQILSSQPIKEEIRILHPPGSHLGKSPRKNSPPIVSDL</sequence>
<dbReference type="OMA" id="MMNAVCA"/>
<keyword evidence="4" id="KW-1185">Reference proteome</keyword>
<dbReference type="AlphaFoldDB" id="V4A8C4"/>
<protein>
    <recommendedName>
        <fullName evidence="5">Band 7 domain-containing protein</fullName>
    </recommendedName>
</protein>
<accession>V4A8C4</accession>
<keyword evidence="1" id="KW-0175">Coiled coil</keyword>
<evidence type="ECO:0000313" key="4">
    <source>
        <dbReference type="Proteomes" id="UP000030746"/>
    </source>
</evidence>
<gene>
    <name evidence="3" type="ORF">LOTGIDRAFT_238660</name>
</gene>
<evidence type="ECO:0000256" key="1">
    <source>
        <dbReference type="SAM" id="Coils"/>
    </source>
</evidence>
<dbReference type="KEGG" id="lgi:LOTGIDRAFT_238660"/>
<name>V4A8C4_LOTGI</name>
<proteinExistence type="predicted"/>